<evidence type="ECO:0000256" key="1">
    <source>
        <dbReference type="ARBA" id="ARBA00022553"/>
    </source>
</evidence>
<evidence type="ECO:0000256" key="2">
    <source>
        <dbReference type="ARBA" id="ARBA00023012"/>
    </source>
</evidence>
<feature type="modified residue" description="4-aspartylphosphate" evidence="6">
    <location>
        <position position="55"/>
    </location>
</feature>
<dbReference type="PROSITE" id="PS50921">
    <property type="entry name" value="ANTAR"/>
    <property type="match status" value="1"/>
</dbReference>
<dbReference type="PROSITE" id="PS50110">
    <property type="entry name" value="RESPONSE_REGULATORY"/>
    <property type="match status" value="1"/>
</dbReference>
<dbReference type="GO" id="GO:0000976">
    <property type="term" value="F:transcription cis-regulatory region binding"/>
    <property type="evidence" value="ECO:0007669"/>
    <property type="project" value="TreeGrafter"/>
</dbReference>
<dbReference type="InterPro" id="IPR036388">
    <property type="entry name" value="WH-like_DNA-bd_sf"/>
</dbReference>
<dbReference type="PANTHER" id="PTHR48111:SF1">
    <property type="entry name" value="TWO-COMPONENT RESPONSE REGULATOR ORR33"/>
    <property type="match status" value="1"/>
</dbReference>
<dbReference type="InterPro" id="IPR008327">
    <property type="entry name" value="Sig_transdc_resp-reg_antiterm"/>
</dbReference>
<keyword evidence="5" id="KW-0804">Transcription</keyword>
<dbReference type="Gene3D" id="3.40.50.2300">
    <property type="match status" value="1"/>
</dbReference>
<evidence type="ECO:0000256" key="4">
    <source>
        <dbReference type="ARBA" id="ARBA00023125"/>
    </source>
</evidence>
<evidence type="ECO:0000259" key="7">
    <source>
        <dbReference type="PROSITE" id="PS50110"/>
    </source>
</evidence>
<dbReference type="GO" id="GO:0032993">
    <property type="term" value="C:protein-DNA complex"/>
    <property type="evidence" value="ECO:0007669"/>
    <property type="project" value="TreeGrafter"/>
</dbReference>
<dbReference type="GO" id="GO:0005829">
    <property type="term" value="C:cytosol"/>
    <property type="evidence" value="ECO:0007669"/>
    <property type="project" value="TreeGrafter"/>
</dbReference>
<evidence type="ECO:0000259" key="8">
    <source>
        <dbReference type="PROSITE" id="PS50921"/>
    </source>
</evidence>
<dbReference type="GO" id="GO:0006355">
    <property type="term" value="P:regulation of DNA-templated transcription"/>
    <property type="evidence" value="ECO:0007669"/>
    <property type="project" value="TreeGrafter"/>
</dbReference>
<dbReference type="SUPFAM" id="SSF52172">
    <property type="entry name" value="CheY-like"/>
    <property type="match status" value="1"/>
</dbReference>
<dbReference type="SMART" id="SM01012">
    <property type="entry name" value="ANTAR"/>
    <property type="match status" value="1"/>
</dbReference>
<keyword evidence="3" id="KW-0805">Transcription regulation</keyword>
<organism evidence="9 10">
    <name type="scientific">Chiayiivirga flava</name>
    <dbReference type="NCBI Taxonomy" id="659595"/>
    <lineage>
        <taxon>Bacteria</taxon>
        <taxon>Pseudomonadati</taxon>
        <taxon>Pseudomonadota</taxon>
        <taxon>Gammaproteobacteria</taxon>
        <taxon>Lysobacterales</taxon>
        <taxon>Lysobacteraceae</taxon>
        <taxon>Chiayiivirga</taxon>
    </lineage>
</organism>
<sequence length="202" mass="21758">MTRARKLLVVDDDRLILATTSAGLRSAGYDVVEARSVDDALAVLDQFDPDLALLDIRMGKVGGFDLARRLRSGGQTPFMFVSAYGDDATVNEATQLGAVGFLVKPIDIAQLVPGIEAALARAADLARLRSTGRQLEQALDQDRGVSIAIGILMERHRLTRDEAFARLRDTARAQRRKMSDMAQTVVGAADSLAASAFVRTDA</sequence>
<keyword evidence="10" id="KW-1185">Reference proteome</keyword>
<dbReference type="InterPro" id="IPR039420">
    <property type="entry name" value="WalR-like"/>
</dbReference>
<dbReference type="Gene3D" id="1.10.10.10">
    <property type="entry name" value="Winged helix-like DNA-binding domain superfamily/Winged helix DNA-binding domain"/>
    <property type="match status" value="1"/>
</dbReference>
<dbReference type="EMBL" id="JACHHP010000001">
    <property type="protein sequence ID" value="MBB5206918.1"/>
    <property type="molecule type" value="Genomic_DNA"/>
</dbReference>
<comment type="caution">
    <text evidence="9">The sequence shown here is derived from an EMBL/GenBank/DDBJ whole genome shotgun (WGS) entry which is preliminary data.</text>
</comment>
<evidence type="ECO:0000256" key="3">
    <source>
        <dbReference type="ARBA" id="ARBA00023015"/>
    </source>
</evidence>
<dbReference type="GO" id="GO:0003723">
    <property type="term" value="F:RNA binding"/>
    <property type="evidence" value="ECO:0007669"/>
    <property type="project" value="InterPro"/>
</dbReference>
<reference evidence="9 10" key="1">
    <citation type="submission" date="2020-08" db="EMBL/GenBank/DDBJ databases">
        <title>Genomic Encyclopedia of Type Strains, Phase IV (KMG-IV): sequencing the most valuable type-strain genomes for metagenomic binning, comparative biology and taxonomic classification.</title>
        <authorList>
            <person name="Goeker M."/>
        </authorList>
    </citation>
    <scope>NUCLEOTIDE SEQUENCE [LARGE SCALE GENOMIC DNA]</scope>
    <source>
        <strain evidence="9 10">DSM 24163</strain>
    </source>
</reference>
<dbReference type="Pfam" id="PF00072">
    <property type="entry name" value="Response_reg"/>
    <property type="match status" value="1"/>
</dbReference>
<feature type="domain" description="Response regulatory" evidence="7">
    <location>
        <begin position="6"/>
        <end position="119"/>
    </location>
</feature>
<dbReference type="AlphaFoldDB" id="A0A7W8FZR4"/>
<dbReference type="PANTHER" id="PTHR48111">
    <property type="entry name" value="REGULATOR OF RPOS"/>
    <property type="match status" value="1"/>
</dbReference>
<dbReference type="Proteomes" id="UP000521199">
    <property type="component" value="Unassembled WGS sequence"/>
</dbReference>
<evidence type="ECO:0000256" key="6">
    <source>
        <dbReference type="PROSITE-ProRule" id="PRU00169"/>
    </source>
</evidence>
<protein>
    <submittedName>
        <fullName evidence="9">Response regulator NasT</fullName>
    </submittedName>
</protein>
<feature type="domain" description="ANTAR" evidence="8">
    <location>
        <begin position="125"/>
        <end position="186"/>
    </location>
</feature>
<gene>
    <name evidence="9" type="ORF">HNQ52_000434</name>
</gene>
<dbReference type="InterPro" id="IPR001789">
    <property type="entry name" value="Sig_transdc_resp-reg_receiver"/>
</dbReference>
<keyword evidence="2" id="KW-0902">Two-component regulatory system</keyword>
<accession>A0A7W8FZR4</accession>
<dbReference type="Pfam" id="PF03861">
    <property type="entry name" value="ANTAR"/>
    <property type="match status" value="1"/>
</dbReference>
<dbReference type="RefSeq" id="WP_183959344.1">
    <property type="nucleotide sequence ID" value="NZ_JACHHP010000001.1"/>
</dbReference>
<evidence type="ECO:0000256" key="5">
    <source>
        <dbReference type="ARBA" id="ARBA00023163"/>
    </source>
</evidence>
<dbReference type="InterPro" id="IPR005561">
    <property type="entry name" value="ANTAR"/>
</dbReference>
<keyword evidence="1 6" id="KW-0597">Phosphoprotein</keyword>
<dbReference type="PIRSF" id="PIRSF036382">
    <property type="entry name" value="RR_antiterm"/>
    <property type="match status" value="1"/>
</dbReference>
<evidence type="ECO:0000313" key="9">
    <source>
        <dbReference type="EMBL" id="MBB5206918.1"/>
    </source>
</evidence>
<proteinExistence type="predicted"/>
<evidence type="ECO:0000313" key="10">
    <source>
        <dbReference type="Proteomes" id="UP000521199"/>
    </source>
</evidence>
<dbReference type="SMART" id="SM00448">
    <property type="entry name" value="REC"/>
    <property type="match status" value="1"/>
</dbReference>
<keyword evidence="4" id="KW-0238">DNA-binding</keyword>
<dbReference type="GO" id="GO:0000156">
    <property type="term" value="F:phosphorelay response regulator activity"/>
    <property type="evidence" value="ECO:0007669"/>
    <property type="project" value="TreeGrafter"/>
</dbReference>
<name>A0A7W8FZR4_9GAMM</name>
<dbReference type="InterPro" id="IPR011006">
    <property type="entry name" value="CheY-like_superfamily"/>
</dbReference>